<dbReference type="Pfam" id="PF17919">
    <property type="entry name" value="RT_RNaseH_2"/>
    <property type="match status" value="1"/>
</dbReference>
<gene>
    <name evidence="4" type="ORF">P5673_029035</name>
</gene>
<dbReference type="Gene3D" id="3.30.70.270">
    <property type="match status" value="1"/>
</dbReference>
<reference evidence="4" key="2">
    <citation type="journal article" date="2023" name="Science">
        <title>Genomic signatures of disease resistance in endangered staghorn corals.</title>
        <authorList>
            <person name="Vollmer S.V."/>
            <person name="Selwyn J.D."/>
            <person name="Despard B.A."/>
            <person name="Roesel C.L."/>
        </authorList>
    </citation>
    <scope>NUCLEOTIDE SEQUENCE</scope>
    <source>
        <strain evidence="4">K2</strain>
    </source>
</reference>
<dbReference type="Pfam" id="PF00665">
    <property type="entry name" value="rve"/>
    <property type="match status" value="1"/>
</dbReference>
<organism evidence="4 5">
    <name type="scientific">Acropora cervicornis</name>
    <name type="common">Staghorn coral</name>
    <dbReference type="NCBI Taxonomy" id="6130"/>
    <lineage>
        <taxon>Eukaryota</taxon>
        <taxon>Metazoa</taxon>
        <taxon>Cnidaria</taxon>
        <taxon>Anthozoa</taxon>
        <taxon>Hexacorallia</taxon>
        <taxon>Scleractinia</taxon>
        <taxon>Astrocoeniina</taxon>
        <taxon>Acroporidae</taxon>
        <taxon>Acropora</taxon>
    </lineage>
</organism>
<dbReference type="Gene3D" id="3.10.20.370">
    <property type="match status" value="1"/>
</dbReference>
<feature type="region of interest" description="Disordered" evidence="2">
    <location>
        <begin position="491"/>
        <end position="524"/>
    </location>
</feature>
<evidence type="ECO:0000313" key="5">
    <source>
        <dbReference type="Proteomes" id="UP001249851"/>
    </source>
</evidence>
<dbReference type="Proteomes" id="UP001249851">
    <property type="component" value="Unassembled WGS sequence"/>
</dbReference>
<dbReference type="GO" id="GO:0015074">
    <property type="term" value="P:DNA integration"/>
    <property type="evidence" value="ECO:0007669"/>
    <property type="project" value="InterPro"/>
</dbReference>
<dbReference type="InterPro" id="IPR050951">
    <property type="entry name" value="Retrovirus_Pol_polyprotein"/>
</dbReference>
<keyword evidence="1" id="KW-0175">Coiled coil</keyword>
<dbReference type="PROSITE" id="PS50994">
    <property type="entry name" value="INTEGRASE"/>
    <property type="match status" value="1"/>
</dbReference>
<dbReference type="InterPro" id="IPR043128">
    <property type="entry name" value="Rev_trsase/Diguanyl_cyclase"/>
</dbReference>
<proteinExistence type="predicted"/>
<protein>
    <submittedName>
        <fullName evidence="4">Transposon Tf2-11 polyprotein</fullName>
    </submittedName>
</protein>
<name>A0AAD9PWF9_ACRCE</name>
<dbReference type="InterPro" id="IPR043502">
    <property type="entry name" value="DNA/RNA_pol_sf"/>
</dbReference>
<sequence length="657" mass="74356">MYIRDISNAVLEAAQPTTPTEVRSFLGMVGFSARFIPNFATLAEPLRAISRQGVPFVWGEEQDASFKELKRQLASAPVLAYFDKDAHTRVIADASPVGLGAVLVQEKNGDSRAVCYASRNLSQVERRYSQTEKEALALVWACERFNLYLYGLQTFDLVTDHEALKVIYSRGSKPSARIERWVLRLQPYNYKVCCVKSRDNIADALSRLTKIPASRNSRYDDEYVRMVALQSVPIALKIQEIEKVSADDEELQVVRGCLASGNWEGAPKSYVCVRNELTFIGHVILRGTRIVIPEKLRQRVLRLAHEGHQGILVTKETIIPPVKTTRLPERPWQDLALDLLGPLPTGEHLLVLVDYFSRWVEVDIIYSTTSEVIIKCLDKQFCRYGVPRTLRTDNGANLVSAEMDGYLTEMGIKRRLTTPLWPRANGEVERQNRSLLKAMRAAQAEKKDWRSELNKYLLAYRSTPHTMTGTSPAELLYGRKLSIKLPELADFSDSDETTHPEVRDRDAEKKQRGADYVDKKHHAADKPDVQEGGLVLLEKRKETKLSTNYEKEPYQVVERHGDQIKLKSSQGAVYKRNIQHVKRFVDPATDPGELDYSDPVVRSVPEQHCGQGASPTPTVEASAIPVEEQTPVQIEPLPRRSGRVTRPPDRLKEYLTL</sequence>
<feature type="region of interest" description="Disordered" evidence="2">
    <location>
        <begin position="628"/>
        <end position="657"/>
    </location>
</feature>
<evidence type="ECO:0000256" key="2">
    <source>
        <dbReference type="SAM" id="MobiDB-lite"/>
    </source>
</evidence>
<feature type="compositionally biased region" description="Basic and acidic residues" evidence="2">
    <location>
        <begin position="496"/>
        <end position="524"/>
    </location>
</feature>
<accession>A0AAD9PWF9</accession>
<dbReference type="CDD" id="cd09274">
    <property type="entry name" value="RNase_HI_RT_Ty3"/>
    <property type="match status" value="1"/>
</dbReference>
<dbReference type="InterPro" id="IPR036397">
    <property type="entry name" value="RNaseH_sf"/>
</dbReference>
<dbReference type="InterPro" id="IPR012337">
    <property type="entry name" value="RNaseH-like_sf"/>
</dbReference>
<reference evidence="4" key="1">
    <citation type="journal article" date="2023" name="G3 (Bethesda)">
        <title>Whole genome assembly and annotation of the endangered Caribbean coral Acropora cervicornis.</title>
        <authorList>
            <person name="Selwyn J.D."/>
            <person name="Vollmer S.V."/>
        </authorList>
    </citation>
    <scope>NUCLEOTIDE SEQUENCE</scope>
    <source>
        <strain evidence="4">K2</strain>
    </source>
</reference>
<feature type="coiled-coil region" evidence="1">
    <location>
        <begin position="425"/>
        <end position="459"/>
    </location>
</feature>
<dbReference type="FunFam" id="3.10.20.370:FF:000001">
    <property type="entry name" value="Retrovirus-related Pol polyprotein from transposon 17.6-like protein"/>
    <property type="match status" value="1"/>
</dbReference>
<dbReference type="Gene3D" id="3.30.420.10">
    <property type="entry name" value="Ribonuclease H-like superfamily/Ribonuclease H"/>
    <property type="match status" value="1"/>
</dbReference>
<dbReference type="FunFam" id="3.30.70.270:FF:000026">
    <property type="entry name" value="Transposon Ty3-G Gag-Pol polyprotein"/>
    <property type="match status" value="1"/>
</dbReference>
<dbReference type="SUPFAM" id="SSF53098">
    <property type="entry name" value="Ribonuclease H-like"/>
    <property type="match status" value="1"/>
</dbReference>
<feature type="domain" description="Integrase catalytic" evidence="3">
    <location>
        <begin position="327"/>
        <end position="480"/>
    </location>
</feature>
<dbReference type="SUPFAM" id="SSF56672">
    <property type="entry name" value="DNA/RNA polymerases"/>
    <property type="match status" value="1"/>
</dbReference>
<evidence type="ECO:0000313" key="4">
    <source>
        <dbReference type="EMBL" id="KAK2550335.1"/>
    </source>
</evidence>
<dbReference type="InterPro" id="IPR001584">
    <property type="entry name" value="Integrase_cat-core"/>
</dbReference>
<evidence type="ECO:0000259" key="3">
    <source>
        <dbReference type="PROSITE" id="PS50994"/>
    </source>
</evidence>
<dbReference type="PANTHER" id="PTHR37984:SF11">
    <property type="entry name" value="INTEGRASE CATALYTIC DOMAIN-CONTAINING PROTEIN"/>
    <property type="match status" value="1"/>
</dbReference>
<feature type="compositionally biased region" description="Basic and acidic residues" evidence="2">
    <location>
        <begin position="646"/>
        <end position="657"/>
    </location>
</feature>
<dbReference type="GO" id="GO:0003676">
    <property type="term" value="F:nucleic acid binding"/>
    <property type="evidence" value="ECO:0007669"/>
    <property type="project" value="InterPro"/>
</dbReference>
<comment type="caution">
    <text evidence="4">The sequence shown here is derived from an EMBL/GenBank/DDBJ whole genome shotgun (WGS) entry which is preliminary data.</text>
</comment>
<dbReference type="EMBL" id="JARQWQ010000112">
    <property type="protein sequence ID" value="KAK2550335.1"/>
    <property type="molecule type" value="Genomic_DNA"/>
</dbReference>
<dbReference type="AlphaFoldDB" id="A0AAD9PWF9"/>
<evidence type="ECO:0000256" key="1">
    <source>
        <dbReference type="SAM" id="Coils"/>
    </source>
</evidence>
<dbReference type="InterPro" id="IPR041577">
    <property type="entry name" value="RT_RNaseH_2"/>
</dbReference>
<dbReference type="PANTHER" id="PTHR37984">
    <property type="entry name" value="PROTEIN CBG26694"/>
    <property type="match status" value="1"/>
</dbReference>
<dbReference type="FunFam" id="3.30.420.10:FF:000063">
    <property type="entry name" value="Retrovirus-related Pol polyprotein from transposon 297-like Protein"/>
    <property type="match status" value="1"/>
</dbReference>
<keyword evidence="5" id="KW-1185">Reference proteome</keyword>